<dbReference type="Pfam" id="PF14043">
    <property type="entry name" value="WVELL"/>
    <property type="match status" value="1"/>
</dbReference>
<dbReference type="EMBL" id="LFZW01000001">
    <property type="protein sequence ID" value="KMY48857.1"/>
    <property type="molecule type" value="Genomic_DNA"/>
</dbReference>
<proteinExistence type="predicted"/>
<keyword evidence="2" id="KW-1185">Reference proteome</keyword>
<evidence type="ECO:0000313" key="1">
    <source>
        <dbReference type="EMBL" id="KMY48857.1"/>
    </source>
</evidence>
<comment type="caution">
    <text evidence="1">The sequence shown here is derived from an EMBL/GenBank/DDBJ whole genome shotgun (WGS) entry which is preliminary data.</text>
</comment>
<dbReference type="PATRIC" id="fig|1679170.3.peg.955"/>
<protein>
    <recommendedName>
        <fullName evidence="3">WVELL protein</fullName>
    </recommendedName>
</protein>
<evidence type="ECO:0000313" key="2">
    <source>
        <dbReference type="Proteomes" id="UP000037146"/>
    </source>
</evidence>
<sequence>MEEYKEQLTERLLQKNDQITYDQALTWVELLWEDFEATYAKAGHEYAGAEMTLKVVTQLIDNYGERLHDFVAKNPKYRHLLQGKNEI</sequence>
<dbReference type="STRING" id="1679170.AC625_04440"/>
<dbReference type="Proteomes" id="UP000037146">
    <property type="component" value="Unassembled WGS sequence"/>
</dbReference>
<evidence type="ECO:0008006" key="3">
    <source>
        <dbReference type="Google" id="ProtNLM"/>
    </source>
</evidence>
<name>A0A0K9GRG4_9BACI</name>
<dbReference type="OrthoDB" id="2361637at2"/>
<gene>
    <name evidence="1" type="ORF">AC625_04440</name>
</gene>
<accession>A0A0K9GRG4</accession>
<dbReference type="AlphaFoldDB" id="A0A0K9GRG4"/>
<dbReference type="RefSeq" id="WP_049680184.1">
    <property type="nucleotide sequence ID" value="NZ_JBIVOD010000003.1"/>
</dbReference>
<organism evidence="1 2">
    <name type="scientific">Peribacillus loiseleuriae</name>
    <dbReference type="NCBI Taxonomy" id="1679170"/>
    <lineage>
        <taxon>Bacteria</taxon>
        <taxon>Bacillati</taxon>
        <taxon>Bacillota</taxon>
        <taxon>Bacilli</taxon>
        <taxon>Bacillales</taxon>
        <taxon>Bacillaceae</taxon>
        <taxon>Peribacillus</taxon>
    </lineage>
</organism>
<dbReference type="InterPro" id="IPR026952">
    <property type="entry name" value="WVELL"/>
</dbReference>
<reference evidence="2" key="1">
    <citation type="submission" date="2015-07" db="EMBL/GenBank/DDBJ databases">
        <title>Genome sequencing project for genomic taxonomy and phylogenomics of Bacillus-like bacteria.</title>
        <authorList>
            <person name="Liu B."/>
            <person name="Wang J."/>
            <person name="Zhu Y."/>
            <person name="Liu G."/>
            <person name="Chen Q."/>
            <person name="Chen Z."/>
            <person name="Lan J."/>
            <person name="Che J."/>
            <person name="Ge C."/>
            <person name="Shi H."/>
            <person name="Pan Z."/>
            <person name="Liu X."/>
        </authorList>
    </citation>
    <scope>NUCLEOTIDE SEQUENCE [LARGE SCALE GENOMIC DNA]</scope>
    <source>
        <strain evidence="2">FJAT-27997</strain>
    </source>
</reference>